<reference evidence="1" key="2">
    <citation type="submission" date="2023-04" db="EMBL/GenBank/DDBJ databases">
        <authorList>
            <person name="Bruccoleri R.E."/>
            <person name="Oakeley E.J."/>
            <person name="Faust A.-M."/>
            <person name="Dessus-Babus S."/>
            <person name="Altorfer M."/>
            <person name="Burckhardt D."/>
            <person name="Oertli M."/>
            <person name="Naumann U."/>
            <person name="Petersen F."/>
            <person name="Wong J."/>
        </authorList>
    </citation>
    <scope>NUCLEOTIDE SEQUENCE</scope>
    <source>
        <strain evidence="1">GSM-AAB239-AS_SAM_17_03QT</strain>
        <tissue evidence="1">Leaf</tissue>
    </source>
</reference>
<proteinExistence type="predicted"/>
<dbReference type="AlphaFoldDB" id="A0AAX6GSU0"/>
<dbReference type="Proteomes" id="UP001140949">
    <property type="component" value="Unassembled WGS sequence"/>
</dbReference>
<evidence type="ECO:0000313" key="2">
    <source>
        <dbReference type="Proteomes" id="UP001140949"/>
    </source>
</evidence>
<sequence length="89" mass="9760">MAVVAALTAINITTTRLSSGEIMAAHDVVRRRTAMETWITVESSVQYAMCQWCQNIKCNKITGKGADLLSIYPVPILSLFLLHVGHGSR</sequence>
<dbReference type="EMBL" id="JANAVB010016800">
    <property type="protein sequence ID" value="KAJ6831311.1"/>
    <property type="molecule type" value="Genomic_DNA"/>
</dbReference>
<organism evidence="1 2">
    <name type="scientific">Iris pallida</name>
    <name type="common">Sweet iris</name>
    <dbReference type="NCBI Taxonomy" id="29817"/>
    <lineage>
        <taxon>Eukaryota</taxon>
        <taxon>Viridiplantae</taxon>
        <taxon>Streptophyta</taxon>
        <taxon>Embryophyta</taxon>
        <taxon>Tracheophyta</taxon>
        <taxon>Spermatophyta</taxon>
        <taxon>Magnoliopsida</taxon>
        <taxon>Liliopsida</taxon>
        <taxon>Asparagales</taxon>
        <taxon>Iridaceae</taxon>
        <taxon>Iridoideae</taxon>
        <taxon>Irideae</taxon>
        <taxon>Iris</taxon>
    </lineage>
</organism>
<comment type="caution">
    <text evidence="1">The sequence shown here is derived from an EMBL/GenBank/DDBJ whole genome shotgun (WGS) entry which is preliminary data.</text>
</comment>
<keyword evidence="2" id="KW-1185">Reference proteome</keyword>
<evidence type="ECO:0000313" key="1">
    <source>
        <dbReference type="EMBL" id="KAJ6831311.1"/>
    </source>
</evidence>
<gene>
    <name evidence="1" type="ORF">M6B38_349385</name>
</gene>
<name>A0AAX6GSU0_IRIPA</name>
<reference evidence="1" key="1">
    <citation type="journal article" date="2023" name="GigaByte">
        <title>Genome assembly of the bearded iris, Iris pallida Lam.</title>
        <authorList>
            <person name="Bruccoleri R.E."/>
            <person name="Oakeley E.J."/>
            <person name="Faust A.M.E."/>
            <person name="Altorfer M."/>
            <person name="Dessus-Babus S."/>
            <person name="Burckhardt D."/>
            <person name="Oertli M."/>
            <person name="Naumann U."/>
            <person name="Petersen F."/>
            <person name="Wong J."/>
        </authorList>
    </citation>
    <scope>NUCLEOTIDE SEQUENCE</scope>
    <source>
        <strain evidence="1">GSM-AAB239-AS_SAM_17_03QT</strain>
    </source>
</reference>
<protein>
    <submittedName>
        <fullName evidence="1">Uncharacterized protein</fullName>
    </submittedName>
</protein>
<accession>A0AAX6GSU0</accession>